<dbReference type="Pfam" id="PF13620">
    <property type="entry name" value="CarboxypepD_reg"/>
    <property type="match status" value="4"/>
</dbReference>
<evidence type="ECO:0000256" key="2">
    <source>
        <dbReference type="ARBA" id="ARBA00022525"/>
    </source>
</evidence>
<keyword evidence="5" id="KW-0645">Protease</keyword>
<evidence type="ECO:0000256" key="3">
    <source>
        <dbReference type="ARBA" id="ARBA00022729"/>
    </source>
</evidence>
<evidence type="ECO:0000256" key="1">
    <source>
        <dbReference type="ARBA" id="ARBA00007257"/>
    </source>
</evidence>
<dbReference type="GO" id="GO:0030246">
    <property type="term" value="F:carbohydrate binding"/>
    <property type="evidence" value="ECO:0007669"/>
    <property type="project" value="InterPro"/>
</dbReference>
<dbReference type="Proteomes" id="UP000256913">
    <property type="component" value="Unassembled WGS sequence"/>
</dbReference>
<dbReference type="Gene3D" id="2.60.40.1120">
    <property type="entry name" value="Carboxypeptidase-like, regulatory domain"/>
    <property type="match status" value="4"/>
</dbReference>
<dbReference type="PANTHER" id="PTHR36108:SF13">
    <property type="entry name" value="COLOSSIN-B-RELATED"/>
    <property type="match status" value="1"/>
</dbReference>
<keyword evidence="5" id="KW-0121">Carboxypeptidase</keyword>
<feature type="signal peptide" evidence="4">
    <location>
        <begin position="1"/>
        <end position="28"/>
    </location>
</feature>
<feature type="chain" id="PRO_5017777005" evidence="4">
    <location>
        <begin position="29"/>
        <end position="689"/>
    </location>
</feature>
<evidence type="ECO:0000313" key="5">
    <source>
        <dbReference type="EMBL" id="REF96239.1"/>
    </source>
</evidence>
<keyword evidence="2" id="KW-0964">Secreted</keyword>
<organism evidence="5 6">
    <name type="scientific">Asanoa ferruginea</name>
    <dbReference type="NCBI Taxonomy" id="53367"/>
    <lineage>
        <taxon>Bacteria</taxon>
        <taxon>Bacillati</taxon>
        <taxon>Actinomycetota</taxon>
        <taxon>Actinomycetes</taxon>
        <taxon>Micromonosporales</taxon>
        <taxon>Micromonosporaceae</taxon>
        <taxon>Asanoa</taxon>
    </lineage>
</organism>
<dbReference type="InterPro" id="IPR008969">
    <property type="entry name" value="CarboxyPept-like_regulatory"/>
</dbReference>
<dbReference type="SUPFAM" id="SSF49464">
    <property type="entry name" value="Carboxypeptidase regulatory domain-like"/>
    <property type="match status" value="1"/>
</dbReference>
<sequence>MRRVRATAALAVAILAGTVAGWATPAQAAGTGVITGRITASDGTPAADIWVSVLDYEEWGDPVAYTTTAADGTYRIGGLNTDSYIVSMSGGDHPTQYFDGKTDISEADEVHVTTGQTTTVNQQLVATGVLTGRLVTATGEPLVMSWVDISDEDGIASYGASTDDNGEYRAAVPPGTYQLSFTPIEDSYQRQYVPGQLSSETAGRFVVAAGQETRADDTVLEIGSLSGRLTNDDGTPVSDANVDAQPYQTYGGPGSTTTDANGEFSFPKLLVGTYTVQFNAGNRYQYFDGATEQEDAARVTVSAGHDTRVTESMLPTGSIRVRAYDAISGAIIRDFCAEDFCSDGTGQVLMTDQLVGLRHVGVWANGNYLDRDTTVTVRANQTADLIVRLVPGAKITTTVVDKATGKALANVCLTAYKPAQVYLQDGFGDNCSDAAGKVTLTRLTAGDYRLFAEPRDKAYGRQWVTANGGAGDERLAATVKTTAGKTTTAPAVKIDRAGSIRGRVTDAATGNPLSASIALFTQNPGLGAPETRTDADGRFQVDGLGPYRWPLKYASFGYATTWTGGAVSRYAATGTQVTAGAVATADLALTHGVTVRGSVVSHGTLDGWGRISVFNTVTGDYTGTSDFQGNAYELHLLPDQEIRYDYDLRIDGDYVSSDKAKLAPATPGGPPRYSVAVPAGGLTVDVLVD</sequence>
<comment type="caution">
    <text evidence="5">The sequence shown here is derived from an EMBL/GenBank/DDBJ whole genome shotgun (WGS) entry which is preliminary data.</text>
</comment>
<dbReference type="SUPFAM" id="SSF49452">
    <property type="entry name" value="Starch-binding domain-like"/>
    <property type="match status" value="3"/>
</dbReference>
<name>A0A3D9ZHB0_9ACTN</name>
<keyword evidence="3 4" id="KW-0732">Signal</keyword>
<reference evidence="5 6" key="1">
    <citation type="submission" date="2018-08" db="EMBL/GenBank/DDBJ databases">
        <title>Sequencing the genomes of 1000 actinobacteria strains.</title>
        <authorList>
            <person name="Klenk H.-P."/>
        </authorList>
    </citation>
    <scope>NUCLEOTIDE SEQUENCE [LARGE SCALE GENOMIC DNA]</scope>
    <source>
        <strain evidence="5 6">DSM 44099</strain>
    </source>
</reference>
<comment type="similarity">
    <text evidence="1">Belongs to the serine-aspartate repeat-containing protein (SDr) family.</text>
</comment>
<dbReference type="RefSeq" id="WP_170215798.1">
    <property type="nucleotide sequence ID" value="NZ_BONB01000007.1"/>
</dbReference>
<protein>
    <submittedName>
        <fullName evidence="5">Carboxypeptidase family protein</fullName>
    </submittedName>
</protein>
<keyword evidence="6" id="KW-1185">Reference proteome</keyword>
<dbReference type="GO" id="GO:0004180">
    <property type="term" value="F:carboxypeptidase activity"/>
    <property type="evidence" value="ECO:0007669"/>
    <property type="project" value="UniProtKB-KW"/>
</dbReference>
<proteinExistence type="inferred from homology"/>
<dbReference type="AlphaFoldDB" id="A0A3D9ZHB0"/>
<dbReference type="InterPro" id="IPR013784">
    <property type="entry name" value="Carb-bd-like_fold"/>
</dbReference>
<dbReference type="EMBL" id="QUMQ01000001">
    <property type="protein sequence ID" value="REF96239.1"/>
    <property type="molecule type" value="Genomic_DNA"/>
</dbReference>
<evidence type="ECO:0000313" key="6">
    <source>
        <dbReference type="Proteomes" id="UP000256913"/>
    </source>
</evidence>
<dbReference type="PANTHER" id="PTHR36108">
    <property type="entry name" value="COLOSSIN-B-RELATED"/>
    <property type="match status" value="1"/>
</dbReference>
<gene>
    <name evidence="5" type="ORF">DFJ67_2216</name>
</gene>
<accession>A0A3D9ZHB0</accession>
<evidence type="ECO:0000256" key="4">
    <source>
        <dbReference type="SAM" id="SignalP"/>
    </source>
</evidence>
<keyword evidence="5" id="KW-0378">Hydrolase</keyword>